<keyword evidence="2" id="KW-0732">Signal</keyword>
<feature type="chain" id="PRO_5041684782" evidence="2">
    <location>
        <begin position="31"/>
        <end position="244"/>
    </location>
</feature>
<dbReference type="Proteomes" id="UP000058599">
    <property type="component" value="Chromosome"/>
</dbReference>
<protein>
    <submittedName>
        <fullName evidence="3">Conjugal transfer protein TrbJ</fullName>
    </submittedName>
</protein>
<dbReference type="NCBIfam" id="NF010448">
    <property type="entry name" value="PRK13874.1"/>
    <property type="match status" value="1"/>
</dbReference>
<sequence>MKKYVIAALIGTGIVGAIGAASLATAPASAQISVFDPTNYTQNLLTAARTLQQINNQIQSLQNEAQMLAGQAKNLSRIDFPQLDQLRQKLGEIDKLMGQAQGIDFRVDQLDERFRQQFPDSFGTALKRDQRIAVAKQRLDNEMAAFRQTMQVQSGIVENVRDDAQALAAIVAKSQGAEGSLQAQQATNQLLALTAKQQFQLQNLMASQFRKESLEAARRVQSEREARDRATRFLGTGKAYTPRN</sequence>
<dbReference type="RefSeq" id="WP_067184150.1">
    <property type="nucleotide sequence ID" value="NZ_CP012199.1"/>
</dbReference>
<evidence type="ECO:0000256" key="1">
    <source>
        <dbReference type="SAM" id="Coils"/>
    </source>
</evidence>
<dbReference type="AlphaFoldDB" id="A0AA86L399"/>
<feature type="signal peptide" evidence="2">
    <location>
        <begin position="1"/>
        <end position="30"/>
    </location>
</feature>
<feature type="coiled-coil region" evidence="1">
    <location>
        <begin position="44"/>
        <end position="78"/>
    </location>
</feature>
<dbReference type="InterPro" id="IPR014147">
    <property type="entry name" value="T4SS_TrbJ"/>
</dbReference>
<reference evidence="3 4" key="1">
    <citation type="journal article" date="2016" name="BMC Genomics">
        <title>Genomic analysis of the nitrate-respiring Sphingopyxis granuli (formerly Sphingomonas macrogoltabida) strain TFA.</title>
        <authorList>
            <person name="Garcia-Romero I."/>
            <person name="Perez-Pulido A.J."/>
            <person name="Gonzalez-Flores Y.E."/>
            <person name="Reyes-Ramirez F."/>
            <person name="Santero E."/>
            <person name="Floriano B."/>
        </authorList>
    </citation>
    <scope>NUCLEOTIDE SEQUENCE [LARGE SCALE GENOMIC DNA]</scope>
    <source>
        <strain evidence="3 4">TFA</strain>
    </source>
</reference>
<evidence type="ECO:0000256" key="2">
    <source>
        <dbReference type="SAM" id="SignalP"/>
    </source>
</evidence>
<proteinExistence type="predicted"/>
<gene>
    <name evidence="3" type="primary">trbJ4</name>
    <name evidence="3" type="ORF">SGRAN_2529</name>
</gene>
<dbReference type="EMBL" id="CP012199">
    <property type="protein sequence ID" value="AMG74889.1"/>
    <property type="molecule type" value="Genomic_DNA"/>
</dbReference>
<evidence type="ECO:0000313" key="3">
    <source>
        <dbReference type="EMBL" id="AMG74889.1"/>
    </source>
</evidence>
<keyword evidence="4" id="KW-1185">Reference proteome</keyword>
<dbReference type="NCBIfam" id="TIGR02780">
    <property type="entry name" value="TrbJ_Ti"/>
    <property type="match status" value="1"/>
</dbReference>
<dbReference type="KEGG" id="sgi:SGRAN_2529"/>
<keyword evidence="1" id="KW-0175">Coiled coil</keyword>
<evidence type="ECO:0000313" key="4">
    <source>
        <dbReference type="Proteomes" id="UP000058599"/>
    </source>
</evidence>
<name>A0AA86L399_9SPHN</name>
<accession>A0AA86L399</accession>
<organism evidence="3 4">
    <name type="scientific">Sphingopyxis granuli</name>
    <dbReference type="NCBI Taxonomy" id="267128"/>
    <lineage>
        <taxon>Bacteria</taxon>
        <taxon>Pseudomonadati</taxon>
        <taxon>Pseudomonadota</taxon>
        <taxon>Alphaproteobacteria</taxon>
        <taxon>Sphingomonadales</taxon>
        <taxon>Sphingomonadaceae</taxon>
        <taxon>Sphingopyxis</taxon>
    </lineage>
</organism>